<dbReference type="OrthoDB" id="9759736at2"/>
<dbReference type="PROSITE" id="PS01056">
    <property type="entry name" value="DNA_LIGASE_N2"/>
    <property type="match status" value="1"/>
</dbReference>
<dbReference type="AlphaFoldDB" id="E7A9V4"/>
<feature type="active site" description="N6-AMP-lysine intermediate" evidence="11">
    <location>
        <position position="112"/>
    </location>
</feature>
<dbReference type="CDD" id="cd00114">
    <property type="entry name" value="LIGANc"/>
    <property type="match status" value="1"/>
</dbReference>
<dbReference type="Gene3D" id="2.40.50.140">
    <property type="entry name" value="Nucleic acid-binding proteins"/>
    <property type="match status" value="1"/>
</dbReference>
<evidence type="ECO:0000256" key="11">
    <source>
        <dbReference type="HAMAP-Rule" id="MF_01588"/>
    </source>
</evidence>
<dbReference type="InterPro" id="IPR018239">
    <property type="entry name" value="DNA_ligase_AS"/>
</dbReference>
<keyword evidence="5 11" id="KW-0227">DNA damage</keyword>
<proteinExistence type="inferred from homology"/>
<evidence type="ECO:0000256" key="12">
    <source>
        <dbReference type="RuleBase" id="RU000618"/>
    </source>
</evidence>
<dbReference type="STRING" id="936155.HFELIS_04980"/>
<evidence type="ECO:0000259" key="13">
    <source>
        <dbReference type="PROSITE" id="PS50172"/>
    </source>
</evidence>
<keyword evidence="11" id="KW-0464">Manganese</keyword>
<dbReference type="InterPro" id="IPR013840">
    <property type="entry name" value="DNAligase_N"/>
</dbReference>
<protein>
    <recommendedName>
        <fullName evidence="11 12">DNA ligase</fullName>
        <ecNumber evidence="11 12">6.5.1.2</ecNumber>
    </recommendedName>
    <alternativeName>
        <fullName evidence="11">Polydeoxyribonucleotide synthase [NAD(+)]</fullName>
    </alternativeName>
</protein>
<keyword evidence="15" id="KW-1185">Reference proteome</keyword>
<evidence type="ECO:0000256" key="3">
    <source>
        <dbReference type="ARBA" id="ARBA00022705"/>
    </source>
</evidence>
<comment type="function">
    <text evidence="1 11">DNA ligase that catalyzes the formation of phosphodiester linkages between 5'-phosphoryl and 3'-hydroxyl groups in double-stranded DNA using NAD as a coenzyme and as the energy source for the reaction. It is essential for DNA replication and repair of damaged DNA.</text>
</comment>
<dbReference type="HAMAP" id="MF_01588">
    <property type="entry name" value="DNA_ligase_A"/>
    <property type="match status" value="1"/>
</dbReference>
<dbReference type="SUPFAM" id="SSF50249">
    <property type="entry name" value="Nucleic acid-binding proteins"/>
    <property type="match status" value="1"/>
</dbReference>
<sequence length="733" mass="82196">MIQTFQDYQACVERACQYAHHYYVLDDPLVSDFEYDTLYQQIQDYEHAHPEQILEHSPTQRVGDALLSYLPKHTHLERMWSLDNVFDLEGLQTWIARIFKVYPHARFTCSPKLDGVSLNLFYDQGKLVSATTRGNGIEGELVTHIAKTIPSIPLRIAPTEPLEIRGEVTIENADFEKINAERAKLNQPLFANPRNAAAGSLRQLDPRISAKRKLSFTPWGLGRCAPTLPSFKAMMDCLLENHFLPMPFSLCGSVEEIQQVYTELHAQRERAKVGMDGMVVVVDDFAMQKELGFTLKAPRFAIAYKFPALEKHTRLLEVIAQVGRSGAITPVARLEPVNLDGAQIARATLNSYTDIQQKDLQLNDMVVVLRSGDVIPQVIKPLVHLRDGSQKPIIPPNHCPSCESLLEQQPLNICPQCHLPLLLKDKPNFCPSCARFAPHAHLKNARSCPSCAQALEYKPFCYRCNLDLSAHARALCCVNPSCSAKLHASLVYFASKQGLEIAGLGDKVVKQLLEAKLISQISDLYTLRLEDLLQLEGWKHKRAQNLLDAIAKTKHAPLWRFINALGIENIGKGASKKLAGILGLEVFDQDYSGYQRAFKKIFQGAREDQKGDYKSARAFWEFVQTHRAKIAHLMRLIEPTIAEKRAPQCGFFQGKVVVITGSFSIPRDALRQYLEDLGAEVKGHLSAKTDLLLCGDKPGSKLEEAKKHNISIMGIDALRVQFKKSTPPPPFTL</sequence>
<dbReference type="PROSITE" id="PS50172">
    <property type="entry name" value="BRCT"/>
    <property type="match status" value="1"/>
</dbReference>
<dbReference type="InterPro" id="IPR033136">
    <property type="entry name" value="DNA_ligase_CS"/>
</dbReference>
<evidence type="ECO:0000256" key="4">
    <source>
        <dbReference type="ARBA" id="ARBA00022723"/>
    </source>
</evidence>
<organism evidence="14 15">
    <name type="scientific">Helicobacter felis (strain ATCC 49179 / CCUG 28539 / NCTC 12436 / CS1)</name>
    <dbReference type="NCBI Taxonomy" id="936155"/>
    <lineage>
        <taxon>Bacteria</taxon>
        <taxon>Pseudomonadati</taxon>
        <taxon>Campylobacterota</taxon>
        <taxon>Epsilonproteobacteria</taxon>
        <taxon>Campylobacterales</taxon>
        <taxon>Helicobacteraceae</taxon>
        <taxon>Helicobacter</taxon>
    </lineage>
</organism>
<dbReference type="SUPFAM" id="SSF56091">
    <property type="entry name" value="DNA ligase/mRNA capping enzyme, catalytic domain"/>
    <property type="match status" value="1"/>
</dbReference>
<keyword evidence="6 11" id="KW-0862">Zinc</keyword>
<evidence type="ECO:0000256" key="2">
    <source>
        <dbReference type="ARBA" id="ARBA00022598"/>
    </source>
</evidence>
<dbReference type="InterPro" id="IPR010994">
    <property type="entry name" value="RuvA_2-like"/>
</dbReference>
<dbReference type="Gene3D" id="1.10.287.610">
    <property type="entry name" value="Helix hairpin bin"/>
    <property type="match status" value="1"/>
</dbReference>
<dbReference type="SMART" id="SM00532">
    <property type="entry name" value="LIGANc"/>
    <property type="match status" value="1"/>
</dbReference>
<gene>
    <name evidence="11 14" type="primary">ligA</name>
    <name evidence="14" type="ordered locus">Hfelis_04980</name>
</gene>
<dbReference type="Gene3D" id="3.40.50.10190">
    <property type="entry name" value="BRCT domain"/>
    <property type="match status" value="1"/>
</dbReference>
<evidence type="ECO:0000256" key="6">
    <source>
        <dbReference type="ARBA" id="ARBA00022833"/>
    </source>
</evidence>
<dbReference type="Gene3D" id="1.10.150.20">
    <property type="entry name" value="5' to 3' exonuclease, C-terminal subdomain"/>
    <property type="match status" value="2"/>
</dbReference>
<evidence type="ECO:0000256" key="5">
    <source>
        <dbReference type="ARBA" id="ARBA00022763"/>
    </source>
</evidence>
<evidence type="ECO:0000313" key="15">
    <source>
        <dbReference type="Proteomes" id="UP000007934"/>
    </source>
</evidence>
<comment type="similarity">
    <text evidence="11">Belongs to the NAD-dependent DNA ligase family. LigA subfamily.</text>
</comment>
<keyword evidence="4 11" id="KW-0479">Metal-binding</keyword>
<feature type="binding site" evidence="11">
    <location>
        <position position="477"/>
    </location>
    <ligand>
        <name>Zn(2+)</name>
        <dbReference type="ChEBI" id="CHEBI:29105"/>
    </ligand>
</feature>
<dbReference type="InterPro" id="IPR013839">
    <property type="entry name" value="DNAligase_adenylation"/>
</dbReference>
<dbReference type="Pfam" id="PF03120">
    <property type="entry name" value="OB_DNA_ligase"/>
    <property type="match status" value="1"/>
</dbReference>
<dbReference type="SMART" id="SM00292">
    <property type="entry name" value="BRCT"/>
    <property type="match status" value="1"/>
</dbReference>
<dbReference type="FunFam" id="1.10.150.20:FF:000007">
    <property type="entry name" value="DNA ligase"/>
    <property type="match status" value="1"/>
</dbReference>
<dbReference type="InterPro" id="IPR001357">
    <property type="entry name" value="BRCT_dom"/>
</dbReference>
<dbReference type="GO" id="GO:0005829">
    <property type="term" value="C:cytosol"/>
    <property type="evidence" value="ECO:0007669"/>
    <property type="project" value="TreeGrafter"/>
</dbReference>
<dbReference type="PANTHER" id="PTHR23389">
    <property type="entry name" value="CHROMOSOME TRANSMISSION FIDELITY FACTOR 18"/>
    <property type="match status" value="1"/>
</dbReference>
<dbReference type="InterPro" id="IPR001679">
    <property type="entry name" value="DNA_ligase"/>
</dbReference>
<dbReference type="NCBIfam" id="NF005932">
    <property type="entry name" value="PRK07956.1"/>
    <property type="match status" value="1"/>
</dbReference>
<keyword evidence="9 11" id="KW-0234">DNA repair</keyword>
<dbReference type="PIRSF" id="PIRSF001604">
    <property type="entry name" value="LigA"/>
    <property type="match status" value="1"/>
</dbReference>
<dbReference type="SUPFAM" id="SSF47781">
    <property type="entry name" value="RuvA domain 2-like"/>
    <property type="match status" value="1"/>
</dbReference>
<feature type="binding site" evidence="11">
    <location>
        <position position="133"/>
    </location>
    <ligand>
        <name>NAD(+)</name>
        <dbReference type="ChEBI" id="CHEBI:57540"/>
    </ligand>
</feature>
<feature type="binding site" evidence="11">
    <location>
        <position position="167"/>
    </location>
    <ligand>
        <name>NAD(+)</name>
        <dbReference type="ChEBI" id="CHEBI:57540"/>
    </ligand>
</feature>
<keyword evidence="7 11" id="KW-0460">Magnesium</keyword>
<dbReference type="PROSITE" id="PS01055">
    <property type="entry name" value="DNA_LIGASE_N1"/>
    <property type="match status" value="1"/>
</dbReference>
<evidence type="ECO:0000256" key="1">
    <source>
        <dbReference type="ARBA" id="ARBA00004067"/>
    </source>
</evidence>
<reference evidence="14 15" key="1">
    <citation type="journal article" date="2011" name="Genome Biol. Evol.">
        <title>Comparative whole genome sequence analysis of the carcinogenic bacterial model pathogen Helicobacter felis.</title>
        <authorList>
            <person name="Arnold I.C."/>
            <person name="Zigova Z."/>
            <person name="Holden M."/>
            <person name="Lawley T.D."/>
            <person name="Rad R."/>
            <person name="Dougan G."/>
            <person name="Falkow S."/>
            <person name="Bentley S.D."/>
            <person name="Muller A."/>
        </authorList>
    </citation>
    <scope>NUCLEOTIDE SEQUENCE [LARGE SCALE GENOMIC DNA]</scope>
    <source>
        <strain evidence="15">ATCC 49179 / CCUG 28539 / NCTC 12436 / CS1</strain>
    </source>
</reference>
<dbReference type="Gene3D" id="3.30.470.30">
    <property type="entry name" value="DNA ligase/mRNA capping enzyme"/>
    <property type="match status" value="1"/>
</dbReference>
<name>E7A9V4_HELFC</name>
<dbReference type="GO" id="GO:0006281">
    <property type="term" value="P:DNA repair"/>
    <property type="evidence" value="ECO:0007669"/>
    <property type="project" value="UniProtKB-KW"/>
</dbReference>
<dbReference type="RefSeq" id="WP_013468951.1">
    <property type="nucleotide sequence ID" value="NC_014810.2"/>
</dbReference>
<dbReference type="GO" id="GO:0006260">
    <property type="term" value="P:DNA replication"/>
    <property type="evidence" value="ECO:0007669"/>
    <property type="project" value="UniProtKB-KW"/>
</dbReference>
<accession>E7A9V4</accession>
<evidence type="ECO:0000313" key="14">
    <source>
        <dbReference type="EMBL" id="CBY82582.1"/>
    </source>
</evidence>
<dbReference type="EMBL" id="FQ670179">
    <property type="protein sequence ID" value="CBY82582.1"/>
    <property type="molecule type" value="Genomic_DNA"/>
</dbReference>
<dbReference type="Proteomes" id="UP000007934">
    <property type="component" value="Chromosome"/>
</dbReference>
<dbReference type="NCBIfam" id="TIGR00575">
    <property type="entry name" value="dnlj"/>
    <property type="match status" value="1"/>
</dbReference>
<dbReference type="Pfam" id="PF00533">
    <property type="entry name" value="BRCT"/>
    <property type="match status" value="1"/>
</dbReference>
<feature type="domain" description="BRCT" evidence="13">
    <location>
        <begin position="647"/>
        <end position="722"/>
    </location>
</feature>
<feature type="binding site" evidence="11">
    <location>
        <position position="482"/>
    </location>
    <ligand>
        <name>Zn(2+)</name>
        <dbReference type="ChEBI" id="CHEBI:29105"/>
    </ligand>
</feature>
<dbReference type="PANTHER" id="PTHR23389:SF9">
    <property type="entry name" value="DNA LIGASE"/>
    <property type="match status" value="1"/>
</dbReference>
<dbReference type="HOGENOM" id="CLU_007764_2_1_7"/>
<feature type="binding site" evidence="11">
    <location>
        <position position="461"/>
    </location>
    <ligand>
        <name>Zn(2+)</name>
        <dbReference type="ChEBI" id="CHEBI:29105"/>
    </ligand>
</feature>
<feature type="binding site" evidence="11">
    <location>
        <position position="464"/>
    </location>
    <ligand>
        <name>Zn(2+)</name>
        <dbReference type="ChEBI" id="CHEBI:29105"/>
    </ligand>
</feature>
<comment type="caution">
    <text evidence="11">Lacks conserved residue(s) required for the propagation of feature annotation.</text>
</comment>
<keyword evidence="8 11" id="KW-0520">NAD</keyword>
<dbReference type="Pfam" id="PF01653">
    <property type="entry name" value="DNA_ligase_aden"/>
    <property type="match status" value="1"/>
</dbReference>
<dbReference type="SUPFAM" id="SSF52113">
    <property type="entry name" value="BRCT domain"/>
    <property type="match status" value="1"/>
</dbReference>
<dbReference type="GO" id="GO:0003911">
    <property type="term" value="F:DNA ligase (NAD+) activity"/>
    <property type="evidence" value="ECO:0007669"/>
    <property type="project" value="UniProtKB-UniRule"/>
</dbReference>
<dbReference type="GO" id="GO:0046872">
    <property type="term" value="F:metal ion binding"/>
    <property type="evidence" value="ECO:0007669"/>
    <property type="project" value="UniProtKB-KW"/>
</dbReference>
<comment type="catalytic activity">
    <reaction evidence="10 11 12">
        <text>NAD(+) + (deoxyribonucleotide)n-3'-hydroxyl + 5'-phospho-(deoxyribonucleotide)m = (deoxyribonucleotide)n+m + AMP + beta-nicotinamide D-nucleotide.</text>
        <dbReference type="EC" id="6.5.1.2"/>
    </reaction>
</comment>
<dbReference type="InterPro" id="IPR036420">
    <property type="entry name" value="BRCT_dom_sf"/>
</dbReference>
<dbReference type="GeneID" id="36133720"/>
<dbReference type="InterPro" id="IPR012340">
    <property type="entry name" value="NA-bd_OB-fold"/>
</dbReference>
<dbReference type="InterPro" id="IPR004150">
    <property type="entry name" value="NAD_DNA_ligase_OB"/>
</dbReference>
<evidence type="ECO:0000256" key="7">
    <source>
        <dbReference type="ARBA" id="ARBA00022842"/>
    </source>
</evidence>
<feature type="binding site" evidence="11">
    <location>
        <begin position="32"/>
        <end position="36"/>
    </location>
    <ligand>
        <name>NAD(+)</name>
        <dbReference type="ChEBI" id="CHEBI:57540"/>
    </ligand>
</feature>
<keyword evidence="2 11" id="KW-0436">Ligase</keyword>
<feature type="binding site" evidence="11">
    <location>
        <begin position="81"/>
        <end position="82"/>
    </location>
    <ligand>
        <name>NAD(+)</name>
        <dbReference type="ChEBI" id="CHEBI:57540"/>
    </ligand>
</feature>
<evidence type="ECO:0000256" key="9">
    <source>
        <dbReference type="ARBA" id="ARBA00023204"/>
    </source>
</evidence>
<comment type="cofactor">
    <cofactor evidence="11">
        <name>Mg(2+)</name>
        <dbReference type="ChEBI" id="CHEBI:18420"/>
    </cofactor>
    <cofactor evidence="11">
        <name>Mn(2+)</name>
        <dbReference type="ChEBI" id="CHEBI:29035"/>
    </cofactor>
</comment>
<feature type="binding site" evidence="11">
    <location>
        <position position="305"/>
    </location>
    <ligand>
        <name>NAD(+)</name>
        <dbReference type="ChEBI" id="CHEBI:57540"/>
    </ligand>
</feature>
<dbReference type="CDD" id="cd17748">
    <property type="entry name" value="BRCT_DNA_ligase_like"/>
    <property type="match status" value="1"/>
</dbReference>
<evidence type="ECO:0000256" key="8">
    <source>
        <dbReference type="ARBA" id="ARBA00023027"/>
    </source>
</evidence>
<dbReference type="KEGG" id="hfe:HFELIS_04980"/>
<keyword evidence="3 11" id="KW-0235">DNA replication</keyword>
<dbReference type="EC" id="6.5.1.2" evidence="11 12"/>
<dbReference type="eggNOG" id="COG0272">
    <property type="taxonomic scope" value="Bacteria"/>
</dbReference>
<evidence type="ECO:0000256" key="10">
    <source>
        <dbReference type="ARBA" id="ARBA00034005"/>
    </source>
</evidence>